<protein>
    <submittedName>
        <fullName evidence="2">APLP protein</fullName>
    </submittedName>
</protein>
<dbReference type="PROSITE" id="PS51233">
    <property type="entry name" value="VWFD"/>
    <property type="match status" value="1"/>
</dbReference>
<dbReference type="InterPro" id="IPR001846">
    <property type="entry name" value="VWF_type-D"/>
</dbReference>
<proteinExistence type="predicted"/>
<evidence type="ECO:0000313" key="3">
    <source>
        <dbReference type="Proteomes" id="UP000530263"/>
    </source>
</evidence>
<dbReference type="Pfam" id="PF00094">
    <property type="entry name" value="VWD"/>
    <property type="match status" value="1"/>
</dbReference>
<keyword evidence="3" id="KW-1185">Reference proteome</keyword>
<accession>A0A7K4S735</accession>
<dbReference type="PANTHER" id="PTHR37860:SF2">
    <property type="entry name" value="VITELLOGENIN DOMAIN-CONTAINING PROTEIN"/>
    <property type="match status" value="1"/>
</dbReference>
<dbReference type="Proteomes" id="UP000530263">
    <property type="component" value="Unassembled WGS sequence"/>
</dbReference>
<dbReference type="EMBL" id="VYZG01001775">
    <property type="protein sequence ID" value="NWQ81555.1"/>
    <property type="molecule type" value="Genomic_DNA"/>
</dbReference>
<feature type="non-terminal residue" evidence="2">
    <location>
        <position position="186"/>
    </location>
</feature>
<organism evidence="2 3">
    <name type="scientific">Columbina picui</name>
    <name type="common">Picui ground-dove</name>
    <dbReference type="NCBI Taxonomy" id="115618"/>
    <lineage>
        <taxon>Eukaryota</taxon>
        <taxon>Metazoa</taxon>
        <taxon>Chordata</taxon>
        <taxon>Craniata</taxon>
        <taxon>Vertebrata</taxon>
        <taxon>Euteleostomi</taxon>
        <taxon>Archelosauria</taxon>
        <taxon>Archosauria</taxon>
        <taxon>Dinosauria</taxon>
        <taxon>Saurischia</taxon>
        <taxon>Theropoda</taxon>
        <taxon>Coelurosauria</taxon>
        <taxon>Aves</taxon>
        <taxon>Neognathae</taxon>
        <taxon>Neoaves</taxon>
        <taxon>Columbimorphae</taxon>
        <taxon>Columbiformes</taxon>
        <taxon>Columbidae</taxon>
        <taxon>Columbina</taxon>
    </lineage>
</organism>
<feature type="domain" description="VWFD" evidence="1">
    <location>
        <begin position="1"/>
        <end position="166"/>
    </location>
</feature>
<evidence type="ECO:0000259" key="1">
    <source>
        <dbReference type="PROSITE" id="PS51233"/>
    </source>
</evidence>
<gene>
    <name evidence="2" type="primary">Aplp_1</name>
    <name evidence="2" type="ORF">COLPIC_R13720</name>
</gene>
<evidence type="ECO:0000313" key="2">
    <source>
        <dbReference type="EMBL" id="NWQ81555.1"/>
    </source>
</evidence>
<comment type="caution">
    <text evidence="2">The sequence shown here is derived from an EMBL/GenBank/DDBJ whole genome shotgun (WGS) entry which is preliminary data.</text>
</comment>
<sequence>IYDLASKCSVLLAKDFVHNTFTVILNEEANNSRSLYVEMNQTVIDIYPRLKIAKMYNVSFMDENCQVLDQSLEKNSTNSRREANTIEVSNQEGVSVSCDFQFDLCMVTLAGWHHGISAGVFGTNDNEAGNEWTLPNRSLAEDVQEFTQSWQVNKCSLVQKQVMPCPLTAKQNICKVFFEEPHSPLR</sequence>
<name>A0A7K4S735_COLPI</name>
<dbReference type="OrthoDB" id="6484170at2759"/>
<feature type="non-terminal residue" evidence="2">
    <location>
        <position position="1"/>
    </location>
</feature>
<dbReference type="PANTHER" id="PTHR37860">
    <property type="entry name" value="AGAP008810-PA"/>
    <property type="match status" value="1"/>
</dbReference>
<reference evidence="2 3" key="1">
    <citation type="submission" date="2019-09" db="EMBL/GenBank/DDBJ databases">
        <title>Bird 10,000 Genomes (B10K) Project - Family phase.</title>
        <authorList>
            <person name="Zhang G."/>
        </authorList>
    </citation>
    <scope>NUCLEOTIDE SEQUENCE [LARGE SCALE GENOMIC DNA]</scope>
    <source>
        <strain evidence="2">B10K-DU-021-26</strain>
        <tissue evidence="2">Mixed tissue sample</tissue>
    </source>
</reference>
<dbReference type="AlphaFoldDB" id="A0A7K4S735"/>